<accession>A0A2T7CS64</accession>
<evidence type="ECO:0000313" key="2">
    <source>
        <dbReference type="EMBL" id="PUZ46187.1"/>
    </source>
</evidence>
<dbReference type="EMBL" id="CM009755">
    <property type="protein sequence ID" value="PUZ46187.1"/>
    <property type="molecule type" value="Genomic_DNA"/>
</dbReference>
<reference evidence="2 3" key="1">
    <citation type="submission" date="2018-04" db="EMBL/GenBank/DDBJ databases">
        <title>WGS assembly of Panicum hallii var. hallii HAL2.</title>
        <authorList>
            <person name="Lovell J."/>
            <person name="Jenkins J."/>
            <person name="Lowry D."/>
            <person name="Mamidi S."/>
            <person name="Sreedasyam A."/>
            <person name="Weng X."/>
            <person name="Barry K."/>
            <person name="Bonette J."/>
            <person name="Campitelli B."/>
            <person name="Daum C."/>
            <person name="Gordon S."/>
            <person name="Gould B."/>
            <person name="Lipzen A."/>
            <person name="MacQueen A."/>
            <person name="Palacio-Mejia J."/>
            <person name="Plott C."/>
            <person name="Shakirov E."/>
            <person name="Shu S."/>
            <person name="Yoshinaga Y."/>
            <person name="Zane M."/>
            <person name="Rokhsar D."/>
            <person name="Grimwood J."/>
            <person name="Schmutz J."/>
            <person name="Juenger T."/>
        </authorList>
    </citation>
    <scope>NUCLEOTIDE SEQUENCE [LARGE SCALE GENOMIC DNA]</scope>
    <source>
        <strain evidence="3">cv. HAL2</strain>
    </source>
</reference>
<feature type="compositionally biased region" description="Basic and acidic residues" evidence="1">
    <location>
        <begin position="118"/>
        <end position="132"/>
    </location>
</feature>
<dbReference type="AlphaFoldDB" id="A0A2T7CS64"/>
<feature type="compositionally biased region" description="Acidic residues" evidence="1">
    <location>
        <begin position="63"/>
        <end position="84"/>
    </location>
</feature>
<keyword evidence="3" id="KW-1185">Reference proteome</keyword>
<evidence type="ECO:0000313" key="3">
    <source>
        <dbReference type="Proteomes" id="UP000244336"/>
    </source>
</evidence>
<protein>
    <submittedName>
        <fullName evidence="2">Uncharacterized protein</fullName>
    </submittedName>
</protein>
<gene>
    <name evidence="2" type="ORF">GQ55_7G029800</name>
</gene>
<feature type="region of interest" description="Disordered" evidence="1">
    <location>
        <begin position="14"/>
        <end position="132"/>
    </location>
</feature>
<dbReference type="Proteomes" id="UP000244336">
    <property type="component" value="Chromosome 7"/>
</dbReference>
<sequence length="132" mass="14305">MVGGGYLRNVRSLYSRARSAPASSDVAEGSSRRGRGRGRGRGSSQGPSQDDTVEEAQLPTQDEVQERDEEVQERDEESQEEDEDLQHTASGSTGSGSAASGASRVYLRGPSSLPHRPIPRDRRPLITPDKNK</sequence>
<organism evidence="2 3">
    <name type="scientific">Panicum hallii var. hallii</name>
    <dbReference type="NCBI Taxonomy" id="1504633"/>
    <lineage>
        <taxon>Eukaryota</taxon>
        <taxon>Viridiplantae</taxon>
        <taxon>Streptophyta</taxon>
        <taxon>Embryophyta</taxon>
        <taxon>Tracheophyta</taxon>
        <taxon>Spermatophyta</taxon>
        <taxon>Magnoliopsida</taxon>
        <taxon>Liliopsida</taxon>
        <taxon>Poales</taxon>
        <taxon>Poaceae</taxon>
        <taxon>PACMAD clade</taxon>
        <taxon>Panicoideae</taxon>
        <taxon>Panicodae</taxon>
        <taxon>Paniceae</taxon>
        <taxon>Panicinae</taxon>
        <taxon>Panicum</taxon>
        <taxon>Panicum sect. Panicum</taxon>
    </lineage>
</organism>
<proteinExistence type="predicted"/>
<feature type="compositionally biased region" description="Low complexity" evidence="1">
    <location>
        <begin position="88"/>
        <end position="103"/>
    </location>
</feature>
<name>A0A2T7CS64_9POAL</name>
<dbReference type="Gramene" id="PUZ46187">
    <property type="protein sequence ID" value="PUZ46187"/>
    <property type="gene ID" value="GQ55_7G029800"/>
</dbReference>
<evidence type="ECO:0000256" key="1">
    <source>
        <dbReference type="SAM" id="MobiDB-lite"/>
    </source>
</evidence>